<dbReference type="STRING" id="1120977.GCA_000619845_01513"/>
<protein>
    <recommendedName>
        <fullName evidence="4">Ribbon-helix-helix protein, CopG family</fullName>
    </recommendedName>
</protein>
<keyword evidence="3" id="KW-1185">Reference proteome</keyword>
<evidence type="ECO:0000256" key="1">
    <source>
        <dbReference type="SAM" id="MobiDB-lite"/>
    </source>
</evidence>
<sequence length="67" mass="7415">MSTSKSPKSTRARKTPGGRERCALYLPTEELKFLDEIAAQTDSSRSSVLAKFYYAGKLASQNNQSQN</sequence>
<reference evidence="2 3" key="1">
    <citation type="submission" date="2019-03" db="EMBL/GenBank/DDBJ databases">
        <title>Alkanindiges illinoisensis: a potential pathogenic isolated from ascites of a gastric cancer patient with abdominal metastasis.</title>
        <authorList>
            <person name="Hu X."/>
            <person name="Yang B."/>
            <person name="Yan X."/>
            <person name="Lin L."/>
            <person name="Zhao H."/>
            <person name="Zhou F."/>
            <person name="Su B."/>
            <person name="Chen J."/>
            <person name="Rui Y."/>
            <person name="Wang Q."/>
            <person name="Zheng L."/>
        </authorList>
    </citation>
    <scope>NUCLEOTIDE SEQUENCE [LARGE SCALE GENOMIC DNA]</scope>
    <source>
        <strain evidence="2 3">NFYY 23406</strain>
    </source>
</reference>
<name>A0A4Y7X8L1_9GAMM</name>
<accession>A0A4Y7X8L1</accession>
<dbReference type="AlphaFoldDB" id="A0A4Y7X8L1"/>
<dbReference type="EMBL" id="SNTY01000085">
    <property type="protein sequence ID" value="TEU23334.1"/>
    <property type="molecule type" value="Genomic_DNA"/>
</dbReference>
<evidence type="ECO:0000313" key="2">
    <source>
        <dbReference type="EMBL" id="TEU23334.1"/>
    </source>
</evidence>
<dbReference type="OrthoDB" id="6701905at2"/>
<feature type="region of interest" description="Disordered" evidence="1">
    <location>
        <begin position="1"/>
        <end position="20"/>
    </location>
</feature>
<evidence type="ECO:0008006" key="4">
    <source>
        <dbReference type="Google" id="ProtNLM"/>
    </source>
</evidence>
<dbReference type="RefSeq" id="WP_134245734.1">
    <property type="nucleotide sequence ID" value="NZ_SNTY01000085.1"/>
</dbReference>
<evidence type="ECO:0000313" key="3">
    <source>
        <dbReference type="Proteomes" id="UP000297834"/>
    </source>
</evidence>
<proteinExistence type="predicted"/>
<comment type="caution">
    <text evidence="2">The sequence shown here is derived from an EMBL/GenBank/DDBJ whole genome shotgun (WGS) entry which is preliminary data.</text>
</comment>
<dbReference type="Proteomes" id="UP000297834">
    <property type="component" value="Unassembled WGS sequence"/>
</dbReference>
<gene>
    <name evidence="2" type="ORF">E2B99_13525</name>
</gene>
<organism evidence="2 3">
    <name type="scientific">Alkanindiges illinoisensis</name>
    <dbReference type="NCBI Taxonomy" id="197183"/>
    <lineage>
        <taxon>Bacteria</taxon>
        <taxon>Pseudomonadati</taxon>
        <taxon>Pseudomonadota</taxon>
        <taxon>Gammaproteobacteria</taxon>
        <taxon>Moraxellales</taxon>
        <taxon>Moraxellaceae</taxon>
        <taxon>Alkanindiges</taxon>
    </lineage>
</organism>